<keyword evidence="7" id="KW-1185">Reference proteome</keyword>
<keyword evidence="3" id="KW-0964">Secreted</keyword>
<dbReference type="RefSeq" id="WP_103316713.1">
    <property type="nucleotide sequence ID" value="NZ_PPTF01000002.1"/>
</dbReference>
<dbReference type="NCBIfam" id="NF011905">
    <property type="entry name" value="PRK15378.1"/>
    <property type="match status" value="1"/>
</dbReference>
<sequence length="555" mass="60802">MSLLGVIGFARQLFRLHGDSAHPVGAGRLGASIIATRQADIPLRISRLEGEEMALLSQLQQPASPSTRSVHALFILQQNRIEAAAQALRSLGEDPTELRQLAQQLEASRFKQDRPATREELKRAKRLQQDLLALISSRLVRAGMLAKDAQREAKIAYREASQQVLNARPWNTVSTHFDYRGQRYDCTMVPAAQMKLGDTDIFPIPYRGQGVCCESTRETAHAANLWTSEIKAQSGETLFKGVRHAILSPYALEKGSIARREGAQNRACEVVAAALFARPELLDNALTGEVVPLQLVSTSLVTGGFWNEKDMLDDQVAAWNALSSERPLELTLMDATGQPRTVRILLEVAAFNFGVNELALKFQLGHAQADAYNAAALQQLLGTDLRVEAEPQGWVGAYLAREPKPDNANRVWWLSRQLKAIWAAKAHRHDGGEPYKAAQRAALLAYEIGAVPCWNCKSGKDRTGMLDAELKREAVALHQGGGLAAPGARLESDEQQLLQQILLYGGNGEVQAYNTGASGNKVMKELPALNLSYQARVGNREVWDQAQGLSGLVKS</sequence>
<dbReference type="Gene3D" id="1.20.58.450">
    <property type="entry name" value="Cell division control protein 42 homolog"/>
    <property type="match status" value="1"/>
</dbReference>
<accession>A0A2K4MU67</accession>
<proteinExistence type="inferred from homology"/>
<dbReference type="Pfam" id="PF05925">
    <property type="entry name" value="IpgD"/>
    <property type="match status" value="1"/>
</dbReference>
<evidence type="ECO:0000256" key="4">
    <source>
        <dbReference type="ARBA" id="ARBA00022801"/>
    </source>
</evidence>
<dbReference type="InterPro" id="IPR008108">
    <property type="entry name" value="IpgD/SopB"/>
</dbReference>
<dbReference type="GO" id="GO:0016791">
    <property type="term" value="F:phosphatase activity"/>
    <property type="evidence" value="ECO:0007669"/>
    <property type="project" value="InterPro"/>
</dbReference>
<keyword evidence="4" id="KW-0378">Hydrolase</keyword>
<evidence type="ECO:0000256" key="3">
    <source>
        <dbReference type="ARBA" id="ARBA00022525"/>
    </source>
</evidence>
<dbReference type="PRINTS" id="PR01734">
    <property type="entry name" value="TYPE3OMBPROT"/>
</dbReference>
<dbReference type="AlphaFoldDB" id="A0A2K4MU67"/>
<comment type="caution">
    <text evidence="6">The sequence shown here is derived from an EMBL/GenBank/DDBJ whole genome shotgun (WGS) entry which is preliminary data.</text>
</comment>
<evidence type="ECO:0000256" key="1">
    <source>
        <dbReference type="ARBA" id="ARBA00004613"/>
    </source>
</evidence>
<reference evidence="6 7" key="1">
    <citation type="submission" date="2018-01" db="EMBL/GenBank/DDBJ databases">
        <title>Genomic Sequence of Chromobacterium MWU13-2610 from wild cranberry bogs within the Cape Cod National Seashore.</title>
        <authorList>
            <person name="O'Hara-Hanley K."/>
            <person name="Soby S."/>
            <person name="Harrison A."/>
        </authorList>
    </citation>
    <scope>NUCLEOTIDE SEQUENCE [LARGE SCALE GENOMIC DNA]</scope>
    <source>
        <strain evidence="6 7">MWU13-2610</strain>
    </source>
</reference>
<evidence type="ECO:0000256" key="2">
    <source>
        <dbReference type="ARBA" id="ARBA00009007"/>
    </source>
</evidence>
<comment type="subcellular location">
    <subcellularLocation>
        <location evidence="1">Secreted</location>
    </subcellularLocation>
</comment>
<dbReference type="GO" id="GO:0005576">
    <property type="term" value="C:extracellular region"/>
    <property type="evidence" value="ECO:0007669"/>
    <property type="project" value="UniProtKB-SubCell"/>
</dbReference>
<name>A0A2K4MU67_9NEIS</name>
<gene>
    <name evidence="6" type="ORF">C2134_00780</name>
</gene>
<dbReference type="EMBL" id="PPTF01000002">
    <property type="protein sequence ID" value="POB00635.1"/>
    <property type="molecule type" value="Genomic_DNA"/>
</dbReference>
<keyword evidence="5" id="KW-0843">Virulence</keyword>
<dbReference type="Proteomes" id="UP000236416">
    <property type="component" value="Unassembled WGS sequence"/>
</dbReference>
<organism evidence="6 7">
    <name type="scientific">Chromobacterium sinusclupearum</name>
    <dbReference type="NCBI Taxonomy" id="2077146"/>
    <lineage>
        <taxon>Bacteria</taxon>
        <taxon>Pseudomonadati</taxon>
        <taxon>Pseudomonadota</taxon>
        <taxon>Betaproteobacteria</taxon>
        <taxon>Neisseriales</taxon>
        <taxon>Chromobacteriaceae</taxon>
        <taxon>Chromobacterium</taxon>
    </lineage>
</organism>
<evidence type="ECO:0000313" key="6">
    <source>
        <dbReference type="EMBL" id="POB00635.1"/>
    </source>
</evidence>
<evidence type="ECO:0000313" key="7">
    <source>
        <dbReference type="Proteomes" id="UP000236416"/>
    </source>
</evidence>
<evidence type="ECO:0000256" key="5">
    <source>
        <dbReference type="ARBA" id="ARBA00023026"/>
    </source>
</evidence>
<protein>
    <submittedName>
        <fullName evidence="6">Type III secretion system effector inositol phosphate phosphatase</fullName>
    </submittedName>
</protein>
<comment type="similarity">
    <text evidence="2">Belongs to the phosphatase IpgD/SopB family.</text>
</comment>